<keyword evidence="6" id="KW-1185">Reference proteome</keyword>
<sequence>MGWFDDNHPMGSRAEEEMEDAIEAMGFNKWYKDPQPAGGSSEPARVERPESEWDESKWRKTNLRDGDTMAKGKAKTMYLLTDKDLLPLQYQRQTNSRGFDNMKMYRKREVERLSWKKYGGPNGLKAAKEDKNGVKPASPKKASGSGKAKSSASAATGAKIGVLGKGKGKAENGPAEEEY</sequence>
<dbReference type="CDD" id="cd21075">
    <property type="entry name" value="DBD_XPA-like"/>
    <property type="match status" value="1"/>
</dbReference>
<dbReference type="GO" id="GO:0005634">
    <property type="term" value="C:nucleus"/>
    <property type="evidence" value="ECO:0007669"/>
    <property type="project" value="UniProtKB-SubCell"/>
</dbReference>
<evidence type="ECO:0000313" key="6">
    <source>
        <dbReference type="Proteomes" id="UP001218188"/>
    </source>
</evidence>
<feature type="region of interest" description="Disordered" evidence="4">
    <location>
        <begin position="24"/>
        <end position="58"/>
    </location>
</feature>
<dbReference type="InterPro" id="IPR037129">
    <property type="entry name" value="XPA_sf"/>
</dbReference>
<gene>
    <name evidence="5" type="ORF">C8F04DRAFT_1084859</name>
</gene>
<comment type="subcellular location">
    <subcellularLocation>
        <location evidence="1">Nucleus</location>
    </subcellularLocation>
</comment>
<evidence type="ECO:0000256" key="3">
    <source>
        <dbReference type="ARBA" id="ARBA00023242"/>
    </source>
</evidence>
<feature type="compositionally biased region" description="Basic and acidic residues" evidence="4">
    <location>
        <begin position="44"/>
        <end position="58"/>
    </location>
</feature>
<dbReference type="Gene3D" id="3.90.530.10">
    <property type="entry name" value="XPA C-terminal domain"/>
    <property type="match status" value="1"/>
</dbReference>
<evidence type="ECO:0000256" key="2">
    <source>
        <dbReference type="ARBA" id="ARBA00022833"/>
    </source>
</evidence>
<reference evidence="5" key="1">
    <citation type="submission" date="2023-03" db="EMBL/GenBank/DDBJ databases">
        <title>Massive genome expansion in bonnet fungi (Mycena s.s.) driven by repeated elements and novel gene families across ecological guilds.</title>
        <authorList>
            <consortium name="Lawrence Berkeley National Laboratory"/>
            <person name="Harder C.B."/>
            <person name="Miyauchi S."/>
            <person name="Viragh M."/>
            <person name="Kuo A."/>
            <person name="Thoen E."/>
            <person name="Andreopoulos B."/>
            <person name="Lu D."/>
            <person name="Skrede I."/>
            <person name="Drula E."/>
            <person name="Henrissat B."/>
            <person name="Morin E."/>
            <person name="Kohler A."/>
            <person name="Barry K."/>
            <person name="LaButti K."/>
            <person name="Morin E."/>
            <person name="Salamov A."/>
            <person name="Lipzen A."/>
            <person name="Mereny Z."/>
            <person name="Hegedus B."/>
            <person name="Baldrian P."/>
            <person name="Stursova M."/>
            <person name="Weitz H."/>
            <person name="Taylor A."/>
            <person name="Grigoriev I.V."/>
            <person name="Nagy L.G."/>
            <person name="Martin F."/>
            <person name="Kauserud H."/>
        </authorList>
    </citation>
    <scope>NUCLEOTIDE SEQUENCE</scope>
    <source>
        <strain evidence="5">CBHHK200</strain>
    </source>
</reference>
<name>A0AAD6T5U2_9AGAR</name>
<keyword evidence="2" id="KW-0862">Zinc</keyword>
<dbReference type="AlphaFoldDB" id="A0AAD6T5U2"/>
<accession>A0AAD6T5U2</accession>
<dbReference type="SUPFAM" id="SSF46955">
    <property type="entry name" value="Putative DNA-binding domain"/>
    <property type="match status" value="1"/>
</dbReference>
<dbReference type="Proteomes" id="UP001218188">
    <property type="component" value="Unassembled WGS sequence"/>
</dbReference>
<dbReference type="InterPro" id="IPR009061">
    <property type="entry name" value="DNA-bd_dom_put_sf"/>
</dbReference>
<protein>
    <submittedName>
        <fullName evidence="5">Uncharacterized protein</fullName>
    </submittedName>
</protein>
<keyword evidence="3" id="KW-0539">Nucleus</keyword>
<evidence type="ECO:0000313" key="5">
    <source>
        <dbReference type="EMBL" id="KAJ7039797.1"/>
    </source>
</evidence>
<evidence type="ECO:0000256" key="1">
    <source>
        <dbReference type="ARBA" id="ARBA00004123"/>
    </source>
</evidence>
<evidence type="ECO:0000256" key="4">
    <source>
        <dbReference type="SAM" id="MobiDB-lite"/>
    </source>
</evidence>
<comment type="caution">
    <text evidence="5">The sequence shown here is derived from an EMBL/GenBank/DDBJ whole genome shotgun (WGS) entry which is preliminary data.</text>
</comment>
<dbReference type="EMBL" id="JARJCM010000025">
    <property type="protein sequence ID" value="KAJ7039797.1"/>
    <property type="molecule type" value="Genomic_DNA"/>
</dbReference>
<organism evidence="5 6">
    <name type="scientific">Mycena alexandri</name>
    <dbReference type="NCBI Taxonomy" id="1745969"/>
    <lineage>
        <taxon>Eukaryota</taxon>
        <taxon>Fungi</taxon>
        <taxon>Dikarya</taxon>
        <taxon>Basidiomycota</taxon>
        <taxon>Agaricomycotina</taxon>
        <taxon>Agaricomycetes</taxon>
        <taxon>Agaricomycetidae</taxon>
        <taxon>Agaricales</taxon>
        <taxon>Marasmiineae</taxon>
        <taxon>Mycenaceae</taxon>
        <taxon>Mycena</taxon>
    </lineage>
</organism>
<proteinExistence type="predicted"/>
<feature type="compositionally biased region" description="Low complexity" evidence="4">
    <location>
        <begin position="135"/>
        <end position="159"/>
    </location>
</feature>
<feature type="region of interest" description="Disordered" evidence="4">
    <location>
        <begin position="117"/>
        <end position="179"/>
    </location>
</feature>